<evidence type="ECO:0000313" key="3">
    <source>
        <dbReference type="Proteomes" id="UP000245634"/>
    </source>
</evidence>
<dbReference type="Proteomes" id="UP000245634">
    <property type="component" value="Unassembled WGS sequence"/>
</dbReference>
<reference evidence="2 3" key="1">
    <citation type="submission" date="2018-05" db="EMBL/GenBank/DDBJ databases">
        <title>Genomic Encyclopedia of Type Strains, Phase IV (KMG-IV): sequencing the most valuable type-strain genomes for metagenomic binning, comparative biology and taxonomic classification.</title>
        <authorList>
            <person name="Goeker M."/>
        </authorList>
    </citation>
    <scope>NUCLEOTIDE SEQUENCE [LARGE SCALE GENOMIC DNA]</scope>
    <source>
        <strain evidence="2 3">DSM 18773</strain>
    </source>
</reference>
<dbReference type="RefSeq" id="WP_146201070.1">
    <property type="nucleotide sequence ID" value="NZ_QGGL01000030.1"/>
</dbReference>
<proteinExistence type="predicted"/>
<accession>A0A316D6Q2</accession>
<dbReference type="EMBL" id="QGGL01000030">
    <property type="protein sequence ID" value="PWK04989.1"/>
    <property type="molecule type" value="Genomic_DNA"/>
</dbReference>
<name>A0A316D6Q2_9BACL</name>
<evidence type="ECO:0000313" key="2">
    <source>
        <dbReference type="EMBL" id="PWK04989.1"/>
    </source>
</evidence>
<evidence type="ECO:0000256" key="1">
    <source>
        <dbReference type="SAM" id="SignalP"/>
    </source>
</evidence>
<organism evidence="2 3">
    <name type="scientific">Tumebacillus permanentifrigoris</name>
    <dbReference type="NCBI Taxonomy" id="378543"/>
    <lineage>
        <taxon>Bacteria</taxon>
        <taxon>Bacillati</taxon>
        <taxon>Bacillota</taxon>
        <taxon>Bacilli</taxon>
        <taxon>Bacillales</taxon>
        <taxon>Alicyclobacillaceae</taxon>
        <taxon>Tumebacillus</taxon>
    </lineage>
</organism>
<feature type="chain" id="PRO_5016326000" evidence="1">
    <location>
        <begin position="26"/>
        <end position="174"/>
    </location>
</feature>
<keyword evidence="3" id="KW-1185">Reference proteome</keyword>
<feature type="signal peptide" evidence="1">
    <location>
        <begin position="1"/>
        <end position="25"/>
    </location>
</feature>
<gene>
    <name evidence="2" type="ORF">C7459_1303</name>
</gene>
<protein>
    <submittedName>
        <fullName evidence="2">Uncharacterized protein</fullName>
    </submittedName>
</protein>
<dbReference type="AlphaFoldDB" id="A0A316D6Q2"/>
<keyword evidence="1" id="KW-0732">Signal</keyword>
<sequence>MKKIFATLLVVCLLAFLNSPTNAFADWMWDDNESDITYYGPLQYWHVGSCTICYGGGNFHYTGNNLDHVSNYVVLTHSSSFYAKWIDELIPNSSYANTTFACYTVTDSSGQKYAYSVNQKTIGGWVRLNNQAYNGEARYFSPLGSSPTWSIKVTDQTFEPANTTWIGFDETDIL</sequence>
<comment type="caution">
    <text evidence="2">The sequence shown here is derived from an EMBL/GenBank/DDBJ whole genome shotgun (WGS) entry which is preliminary data.</text>
</comment>